<gene>
    <name evidence="1" type="ORF">DFP94_101493</name>
</gene>
<accession>A0A369BTG6</accession>
<dbReference type="RefSeq" id="WP_114494848.1">
    <property type="nucleotide sequence ID" value="NZ_QPJW01000001.1"/>
</dbReference>
<evidence type="ECO:0000313" key="1">
    <source>
        <dbReference type="EMBL" id="RCX22904.1"/>
    </source>
</evidence>
<reference evidence="1 2" key="1">
    <citation type="submission" date="2018-07" db="EMBL/GenBank/DDBJ databases">
        <title>Genomic Encyclopedia of Type Strains, Phase III (KMG-III): the genomes of soil and plant-associated and newly described type strains.</title>
        <authorList>
            <person name="Whitman W."/>
        </authorList>
    </citation>
    <scope>NUCLEOTIDE SEQUENCE [LARGE SCALE GENOMIC DNA]</scope>
    <source>
        <strain evidence="1 2">CECT 8333</strain>
    </source>
</reference>
<dbReference type="EMBL" id="QPJW01000001">
    <property type="protein sequence ID" value="RCX22904.1"/>
    <property type="molecule type" value="Genomic_DNA"/>
</dbReference>
<keyword evidence="2" id="KW-1185">Reference proteome</keyword>
<protein>
    <submittedName>
        <fullName evidence="1">Uncharacterized protein</fullName>
    </submittedName>
</protein>
<dbReference type="OrthoDB" id="2667277at2"/>
<sequence>MAKLNVTVPTVEVEIEGVKYRKVDRKAAVGDVLKITDNDDCDYVIDGAFYEVTRVDCCDDPQFIDEDGDEFDGADVEYEVYEKVTESTQKYREVKRKASAGERIKIVELWPIEDRYEVGDEFTVDKVRESDGYVWVDSLGERVIALTEYVVLEPIEESAQPAKPKRLTVGDYAKVVADNASHNYAVGTFVKIVIDDHRHYPYRAEKADGTLGNWLDEKDVECATEAEVAAAQREAKEALKYGDFADGGYAELVNAPESLVRHRGIKNGDFVTVQIADIPGKYALRVDKGEKHGYCDASALRKVTREEYEAAVDPRNQFAKGDKVRLISGGGTLGLFDYETGGIYTVGDPKPGNTSEKVQITGGGQPTAYAKPDQLEKVSAEEVAEIEKWAAIGRKVGEFKRGDIVEAKRSLGSSDWIYGKVEDEPRIQLDGELLMGLRIPSGYYYAVYVKDAKLIVPAEQRFDREEKAAA</sequence>
<dbReference type="Proteomes" id="UP000253090">
    <property type="component" value="Unassembled WGS sequence"/>
</dbReference>
<evidence type="ECO:0000313" key="2">
    <source>
        <dbReference type="Proteomes" id="UP000253090"/>
    </source>
</evidence>
<dbReference type="AlphaFoldDB" id="A0A369BTG6"/>
<comment type="caution">
    <text evidence="1">The sequence shown here is derived from an EMBL/GenBank/DDBJ whole genome shotgun (WGS) entry which is preliminary data.</text>
</comment>
<name>A0A369BTG6_9BACL</name>
<organism evidence="1 2">
    <name type="scientific">Fontibacillus phaseoli</name>
    <dbReference type="NCBI Taxonomy" id="1416533"/>
    <lineage>
        <taxon>Bacteria</taxon>
        <taxon>Bacillati</taxon>
        <taxon>Bacillota</taxon>
        <taxon>Bacilli</taxon>
        <taxon>Bacillales</taxon>
        <taxon>Paenibacillaceae</taxon>
        <taxon>Fontibacillus</taxon>
    </lineage>
</organism>
<proteinExistence type="predicted"/>